<evidence type="ECO:0000256" key="3">
    <source>
        <dbReference type="ARBA" id="ARBA00023015"/>
    </source>
</evidence>
<keyword evidence="5" id="KW-0539">Nucleus</keyword>
<dbReference type="Pfam" id="PF12842">
    <property type="entry name" value="DUF3819"/>
    <property type="match status" value="1"/>
</dbReference>
<dbReference type="InterPro" id="IPR040398">
    <property type="entry name" value="Not1"/>
</dbReference>
<proteinExistence type="predicted"/>
<dbReference type="InterPro" id="IPR032193">
    <property type="entry name" value="CNOT1_TTP_bind"/>
</dbReference>
<evidence type="ECO:0000259" key="7">
    <source>
        <dbReference type="Pfam" id="PF04054"/>
    </source>
</evidence>
<evidence type="ECO:0000259" key="10">
    <source>
        <dbReference type="Pfam" id="PF16417"/>
    </source>
</evidence>
<feature type="compositionally biased region" description="Low complexity" evidence="6">
    <location>
        <begin position="1087"/>
        <end position="1096"/>
    </location>
</feature>
<evidence type="ECO:0000259" key="11">
    <source>
        <dbReference type="Pfam" id="PF16418"/>
    </source>
</evidence>
<dbReference type="Pfam" id="PF04054">
    <property type="entry name" value="Not1"/>
    <property type="match status" value="1"/>
</dbReference>
<evidence type="ECO:0000256" key="4">
    <source>
        <dbReference type="ARBA" id="ARBA00023163"/>
    </source>
</evidence>
<sequence>MSKAKHFPPPSSLALGSIYAEKLIRVDSSKDPPKLVINRIIGVLEATNLIQLKSVMASIFQILQDPNSTDEQKSTLRLAIKEIISEFQSHPHFRPHMISLFDSLQNFPINLIQTLPLEDAIILSIYGSFSKHPQIAKIFLTKRLFPSATKETVSNMSENTLYEIVSLQIDNKFVNERLSEFACYIPHGSDNPPKELSVTFDEQDRPSLFDAVLETDSRILTNANQLRRLFDFFPGFNADHAAAFLTSISSVKCCFRGYYIKLEETQKERIIDLFRDSFNERKVDISKIASTLDQPNTPPLDTDGFNLIFQLLKGLLKDTKISGKAFLGKWQNRPAQLQYITYISNNKIPNLSFEDDCKMVDLHGYEVTTEIPNKCWACIDYVETVLDMTDTFLREITQLLSIASDQFSGPLLLAYSQLPNVDEEINFDSDDGNDNIAINNSSSTDFLNCNHLIPNPNNRHLLFRKFCVSFISSIIQARHTFQIIKILWENNNKFCCWLFQQFYKQYPNKLNTIIDAIGDHLNELLQMHGDLKFVIDLAFQASLRNLVEIGTFIKQLVERTNNPDVLINVLEFVKSMVLDSSMSSPALFSNSLNAMFKYFWENFQSLSSDTQLLVNTVYSICDSSVPNIKKVPFSDSLPSIKTPEVKESASELFTKFFTDQLSVSQFVQTFHQHRVSSQTLFHSMEHYLLLELKYLDQHEERDVEKLGQLVGNMVHENLFNEKQLKTIFQFFVRSFGTNNVINTNNYRFSLEALQICYPKLSSLPQAVFSILKQPLLRSADPQLFDKIKKLSSNLATPVHLPKSTVLSLHPRLKKFEKLATPPPKVCKLIQQIPSDPTLIQSIVTSYNPYVEWLALHLVSTVQDRPSLLPTIRKQLLETSQFSRIVIQAAIFESIQLITSPQFSTFEGSFARRRLSILGQLIGQLTLAVNRTISGQFLDLKHLLLYAFSQGKLFGVVPFVSNILCSASPIFNPPNPYTSSILQVLASIAMTDLLKLYVKNQIYQIFDHFQISIAQLKLLSLVPAVRQGNFDFISQPFALNYILSMTDIDKMIQFDDNVFNTLAAQNVVIPDPPNAAMIGSPSLTLLQQQQQQMQQQQGKGNANSGSANADQQPNNDQINASREKMRNSLTTAAFAFLKQEGTSLAKVASSTAGDIILKDFLFSNNLELMQETAATLTKQLSAGLVVFTVFQKLQRSMSHQMMHDFNNNDLEWINLTIQANFNWIGQMLHDVVHLKALKIVQQRIDQSEEMKRTQGPRYIESMTLTGQRNLPTILAPSDGGLTIQQRQIYQDLAELPLSPAELAMPEISQDKSIKPSQIFDDFFKRITTLVTTEINQNNAALDPLAEDSTFMVMMSKFPEMNPIFEEFLSVLKVMMKYMTKVTHQVNDKIYGYILQKVVSKVPQPFVTRAQPFVVGWLRNSIPSVSLLCDLKDQGFITTTQLDRFFFDSLNKQPFNYRLFVFAIRFLHFTLFKTQTIKPHEMISSLTLVVSTPLSLLETTNNQQEAYVNELKHVLDEMEVPLNVLSPESKLQAMATFDPIEEIGEVDSIIASFNQWKKIVEDENASDEAVFKATKETFELGRDFFIVVLYNGTKEDIGRFLRCARECGALKSNWVFVASSFEYCIGGNSMVLKYDMKRYFDALIELINVVYDDIELLKMTANLLHCLRPLIMPSFTLSWIQLITERHLVYGLIANNDRQGWSAMTILLLDYALSVTYTVDTNPTEVFDFIYKSLLRFILVLVHDFSDFIVAIVPEITSIISPTFTQVRNILLSAYPSDVTLVPISTAIKELSKTPSTNNMRELDKIPGIENFVPIPIPQKHLVNELQFENAIKGESAFTELAAQLDKQQINGAIASFVIFVTNVLLPQSDASQILSPQFSSNNVYFIITELIKKLNAEATQALVNVLIDQLRFPSKATLFFYKTVLTLLQPEVKHQAPIQLDELIVTSVMQRAVTPPPHPWGLRLLIREMMTNKEIKLFDRQFVQKSDEIKNFLNATLEIFCRDDE</sequence>
<dbReference type="InterPro" id="IPR024557">
    <property type="entry name" value="CNOT1_dom_4"/>
</dbReference>
<evidence type="ECO:0000313" key="12">
    <source>
        <dbReference type="EMBL" id="KAK8838199.1"/>
    </source>
</evidence>
<dbReference type="PANTHER" id="PTHR13162:SF8">
    <property type="entry name" value="CCR4-NOT TRANSCRIPTION COMPLEX SUBUNIT 1"/>
    <property type="match status" value="1"/>
</dbReference>
<dbReference type="EMBL" id="JAPFFF010000056">
    <property type="protein sequence ID" value="KAK8838199.1"/>
    <property type="molecule type" value="Genomic_DNA"/>
</dbReference>
<dbReference type="Pfam" id="PF16417">
    <property type="entry name" value="CNOT1_TTP_bind"/>
    <property type="match status" value="1"/>
</dbReference>
<dbReference type="InterPro" id="IPR007196">
    <property type="entry name" value="CCR4-Not_Not1_C"/>
</dbReference>
<dbReference type="Pfam" id="PF16418">
    <property type="entry name" value="CNOT1_HEAT"/>
    <property type="match status" value="1"/>
</dbReference>
<evidence type="ECO:0000313" key="13">
    <source>
        <dbReference type="Proteomes" id="UP001470230"/>
    </source>
</evidence>
<keyword evidence="2" id="KW-0678">Repressor</keyword>
<dbReference type="Gene3D" id="1.25.40.840">
    <property type="entry name" value="CCR4-NOT transcription complex subunit 1 TTP binding domain"/>
    <property type="match status" value="1"/>
</dbReference>
<keyword evidence="3" id="KW-0805">Transcription regulation</keyword>
<dbReference type="Gene3D" id="1.25.40.180">
    <property type="match status" value="1"/>
</dbReference>
<dbReference type="Gene3D" id="1.25.40.790">
    <property type="match status" value="1"/>
</dbReference>
<feature type="region of interest" description="Disordered" evidence="6">
    <location>
        <begin position="1087"/>
        <end position="1115"/>
    </location>
</feature>
<organism evidence="12 13">
    <name type="scientific">Tritrichomonas musculus</name>
    <dbReference type="NCBI Taxonomy" id="1915356"/>
    <lineage>
        <taxon>Eukaryota</taxon>
        <taxon>Metamonada</taxon>
        <taxon>Parabasalia</taxon>
        <taxon>Tritrichomonadida</taxon>
        <taxon>Tritrichomonadidae</taxon>
        <taxon>Tritrichomonas</taxon>
    </lineage>
</organism>
<keyword evidence="4" id="KW-0804">Transcription</keyword>
<feature type="domain" description="CCR4-NOT transcription complex subunit 1 CAF1-binding" evidence="9">
    <location>
        <begin position="847"/>
        <end position="1020"/>
    </location>
</feature>
<feature type="compositionally biased region" description="Polar residues" evidence="6">
    <location>
        <begin position="1097"/>
        <end position="1115"/>
    </location>
</feature>
<accession>A0ABR2GW92</accession>
<comment type="subcellular location">
    <subcellularLocation>
        <location evidence="1">Nucleus</location>
    </subcellularLocation>
</comment>
<evidence type="ECO:0000259" key="8">
    <source>
        <dbReference type="Pfam" id="PF12842"/>
    </source>
</evidence>
<feature type="domain" description="CCR4-Not complex component Not1 C-terminal" evidence="7">
    <location>
        <begin position="1651"/>
        <end position="1994"/>
    </location>
</feature>
<dbReference type="InterPro" id="IPR032191">
    <property type="entry name" value="CNOT1_CAF1_bind"/>
</dbReference>
<keyword evidence="13" id="KW-1185">Reference proteome</keyword>
<evidence type="ECO:0000256" key="6">
    <source>
        <dbReference type="SAM" id="MobiDB-lite"/>
    </source>
</evidence>
<evidence type="ECO:0000256" key="2">
    <source>
        <dbReference type="ARBA" id="ARBA00022491"/>
    </source>
</evidence>
<name>A0ABR2GW92_9EUKA</name>
<feature type="domain" description="CCR4-NOT transcription complex subunit 1 TTP binding" evidence="10">
    <location>
        <begin position="641"/>
        <end position="792"/>
    </location>
</feature>
<dbReference type="Proteomes" id="UP001470230">
    <property type="component" value="Unassembled WGS sequence"/>
</dbReference>
<protein>
    <submittedName>
        <fullName evidence="12">Uncharacterized protein</fullName>
    </submittedName>
</protein>
<dbReference type="Pfam" id="PF16415">
    <property type="entry name" value="CNOT1_CAF1_bind"/>
    <property type="match status" value="1"/>
</dbReference>
<feature type="domain" description="CCR4-NOT transcription complex subunit 1 HEAT repeat" evidence="11">
    <location>
        <begin position="470"/>
        <end position="577"/>
    </location>
</feature>
<evidence type="ECO:0000256" key="5">
    <source>
        <dbReference type="ARBA" id="ARBA00023242"/>
    </source>
</evidence>
<dbReference type="PANTHER" id="PTHR13162">
    <property type="entry name" value="CCR4-NOT TRANSCRIPTION COMPLEX"/>
    <property type="match status" value="1"/>
</dbReference>
<evidence type="ECO:0000256" key="1">
    <source>
        <dbReference type="ARBA" id="ARBA00004123"/>
    </source>
</evidence>
<dbReference type="InterPro" id="IPR038535">
    <property type="entry name" value="CNOT1_TTP_bind_sf"/>
</dbReference>
<reference evidence="12 13" key="1">
    <citation type="submission" date="2024-04" db="EMBL/GenBank/DDBJ databases">
        <title>Tritrichomonas musculus Genome.</title>
        <authorList>
            <person name="Alves-Ferreira E."/>
            <person name="Grigg M."/>
            <person name="Lorenzi H."/>
            <person name="Galac M."/>
        </authorList>
    </citation>
    <scope>NUCLEOTIDE SEQUENCE [LARGE SCALE GENOMIC DNA]</scope>
    <source>
        <strain evidence="12 13">EAF2021</strain>
    </source>
</reference>
<comment type="caution">
    <text evidence="12">The sequence shown here is derived from an EMBL/GenBank/DDBJ whole genome shotgun (WGS) entry which is preliminary data.</text>
</comment>
<dbReference type="InterPro" id="IPR032194">
    <property type="entry name" value="CNOT1_HEAT"/>
</dbReference>
<gene>
    <name evidence="12" type="ORF">M9Y10_035618</name>
</gene>
<feature type="domain" description="CCR4-NOT transcription complex subunit 1" evidence="8">
    <location>
        <begin position="1125"/>
        <end position="1252"/>
    </location>
</feature>
<dbReference type="Gene3D" id="1.25.40.800">
    <property type="match status" value="1"/>
</dbReference>
<evidence type="ECO:0000259" key="9">
    <source>
        <dbReference type="Pfam" id="PF16415"/>
    </source>
</evidence>